<evidence type="ECO:0000313" key="2">
    <source>
        <dbReference type="EMBL" id="CAH8195972.1"/>
    </source>
</evidence>
<proteinExistence type="predicted"/>
<keyword evidence="3" id="KW-1185">Reference proteome</keyword>
<keyword evidence="1" id="KW-0472">Membrane</keyword>
<organism evidence="2 3">
    <name type="scientific">Vibrio aestuarianus</name>
    <dbReference type="NCBI Taxonomy" id="28171"/>
    <lineage>
        <taxon>Bacteria</taxon>
        <taxon>Pseudomonadati</taxon>
        <taxon>Pseudomonadota</taxon>
        <taxon>Gammaproteobacteria</taxon>
        <taxon>Vibrionales</taxon>
        <taxon>Vibrionaceae</taxon>
        <taxon>Vibrio</taxon>
    </lineage>
</organism>
<evidence type="ECO:0000256" key="1">
    <source>
        <dbReference type="SAM" id="Phobius"/>
    </source>
</evidence>
<sequence length="53" mass="6153">MMFVKGFYLLTNNSWLGLLKNKSKLEQTIRISVLLTLIVFNAYLILVINYSTN</sequence>
<gene>
    <name evidence="2" type="ORF">VAE063_1010068</name>
</gene>
<protein>
    <submittedName>
        <fullName evidence="2">Uncharacterized protein</fullName>
    </submittedName>
</protein>
<dbReference type="EMBL" id="CALYLK010000002">
    <property type="protein sequence ID" value="CAH8195972.1"/>
    <property type="molecule type" value="Genomic_DNA"/>
</dbReference>
<feature type="transmembrane region" description="Helical" evidence="1">
    <location>
        <begin position="29"/>
        <end position="50"/>
    </location>
</feature>
<accession>A0ABM9FIX5</accession>
<dbReference type="Proteomes" id="UP001152658">
    <property type="component" value="Unassembled WGS sequence"/>
</dbReference>
<keyword evidence="1" id="KW-0812">Transmembrane</keyword>
<reference evidence="2" key="1">
    <citation type="submission" date="2022-06" db="EMBL/GenBank/DDBJ databases">
        <authorList>
            <person name="Goudenege D."/>
            <person name="Le Roux F."/>
        </authorList>
    </citation>
    <scope>NUCLEOTIDE SEQUENCE</scope>
    <source>
        <strain evidence="2">12-063</strain>
    </source>
</reference>
<name>A0ABM9FIX5_9VIBR</name>
<keyword evidence="1" id="KW-1133">Transmembrane helix</keyword>
<comment type="caution">
    <text evidence="2">The sequence shown here is derived from an EMBL/GenBank/DDBJ whole genome shotgun (WGS) entry which is preliminary data.</text>
</comment>
<evidence type="ECO:0000313" key="3">
    <source>
        <dbReference type="Proteomes" id="UP001152658"/>
    </source>
</evidence>